<feature type="compositionally biased region" description="Low complexity" evidence="1">
    <location>
        <begin position="1"/>
        <end position="12"/>
    </location>
</feature>
<dbReference type="RefSeq" id="WP_006654997.1">
    <property type="nucleotide sequence ID" value="NZ_AOIM01000043.1"/>
</dbReference>
<dbReference type="Pfam" id="PF18545">
    <property type="entry name" value="HalOD1"/>
    <property type="match status" value="1"/>
</dbReference>
<dbReference type="AlphaFoldDB" id="L9ZJE7"/>
<evidence type="ECO:0000313" key="3">
    <source>
        <dbReference type="EMBL" id="ELY86610.1"/>
    </source>
</evidence>
<dbReference type="PATRIC" id="fig|1227493.4.peg.3904"/>
<protein>
    <recommendedName>
        <fullName evidence="2">Halobacterial output domain-containing protein</fullName>
    </recommendedName>
</protein>
<evidence type="ECO:0000313" key="4">
    <source>
        <dbReference type="Proteomes" id="UP000011519"/>
    </source>
</evidence>
<comment type="caution">
    <text evidence="3">The sequence shown here is derived from an EMBL/GenBank/DDBJ whole genome shotgun (WGS) entry which is preliminary data.</text>
</comment>
<feature type="domain" description="Halobacterial output" evidence="2">
    <location>
        <begin position="19"/>
        <end position="66"/>
    </location>
</feature>
<evidence type="ECO:0000259" key="2">
    <source>
        <dbReference type="Pfam" id="PF18545"/>
    </source>
</evidence>
<evidence type="ECO:0000256" key="1">
    <source>
        <dbReference type="SAM" id="MobiDB-lite"/>
    </source>
</evidence>
<name>L9ZJE7_9EURY</name>
<organism evidence="3 4">
    <name type="scientific">Natrialba hulunbeirensis JCM 10989</name>
    <dbReference type="NCBI Taxonomy" id="1227493"/>
    <lineage>
        <taxon>Archaea</taxon>
        <taxon>Methanobacteriati</taxon>
        <taxon>Methanobacteriota</taxon>
        <taxon>Stenosarchaea group</taxon>
        <taxon>Halobacteria</taxon>
        <taxon>Halobacteriales</taxon>
        <taxon>Natrialbaceae</taxon>
        <taxon>Natrialba</taxon>
    </lineage>
</organism>
<dbReference type="InterPro" id="IPR040624">
    <property type="entry name" value="HalOD1"/>
</dbReference>
<feature type="region of interest" description="Disordered" evidence="1">
    <location>
        <begin position="1"/>
        <end position="21"/>
    </location>
</feature>
<gene>
    <name evidence="3" type="ORF">C483_19410</name>
</gene>
<feature type="region of interest" description="Disordered" evidence="1">
    <location>
        <begin position="60"/>
        <end position="95"/>
    </location>
</feature>
<dbReference type="Proteomes" id="UP000011519">
    <property type="component" value="Unassembled WGS sequence"/>
</dbReference>
<proteinExistence type="predicted"/>
<dbReference type="OrthoDB" id="221929at2157"/>
<dbReference type="EMBL" id="AOIM01000043">
    <property type="protein sequence ID" value="ELY86610.1"/>
    <property type="molecule type" value="Genomic_DNA"/>
</dbReference>
<sequence>MSSPDDTSPPGSGLEGAVSPSQAIIEAVAAREGVDPTEIEPPAYEPLYSVINPEALDSLFRDAAAHSSPRSRSRETQTDAPPAASSQTGTRTLGRVELEYEGYLITVYSNGQVELEESTSSDSA</sequence>
<accession>L9ZJE7</accession>
<keyword evidence="4" id="KW-1185">Reference proteome</keyword>
<reference evidence="3 4" key="1">
    <citation type="journal article" date="2014" name="PLoS Genet.">
        <title>Phylogenetically driven sequencing of extremely halophilic archaea reveals strategies for static and dynamic osmo-response.</title>
        <authorList>
            <person name="Becker E.A."/>
            <person name="Seitzer P.M."/>
            <person name="Tritt A."/>
            <person name="Larsen D."/>
            <person name="Krusor M."/>
            <person name="Yao A.I."/>
            <person name="Wu D."/>
            <person name="Madern D."/>
            <person name="Eisen J.A."/>
            <person name="Darling A.E."/>
            <person name="Facciotti M.T."/>
        </authorList>
    </citation>
    <scope>NUCLEOTIDE SEQUENCE [LARGE SCALE GENOMIC DNA]</scope>
    <source>
        <strain evidence="3 4">JCM 10989</strain>
    </source>
</reference>